<dbReference type="GO" id="GO:0005829">
    <property type="term" value="C:cytosol"/>
    <property type="evidence" value="ECO:0007669"/>
    <property type="project" value="TreeGrafter"/>
</dbReference>
<dbReference type="GO" id="GO:0016579">
    <property type="term" value="P:protein deubiquitination"/>
    <property type="evidence" value="ECO:0007669"/>
    <property type="project" value="InterPro"/>
</dbReference>
<evidence type="ECO:0000259" key="9">
    <source>
        <dbReference type="PROSITE" id="PS50144"/>
    </source>
</evidence>
<organism evidence="11 12">
    <name type="scientific">Gonium pectorale</name>
    <name type="common">Green alga</name>
    <dbReference type="NCBI Taxonomy" id="33097"/>
    <lineage>
        <taxon>Eukaryota</taxon>
        <taxon>Viridiplantae</taxon>
        <taxon>Chlorophyta</taxon>
        <taxon>core chlorophytes</taxon>
        <taxon>Chlorophyceae</taxon>
        <taxon>CS clade</taxon>
        <taxon>Chlamydomonadales</taxon>
        <taxon>Volvocaceae</taxon>
        <taxon>Gonium</taxon>
    </lineage>
</organism>
<dbReference type="FunFam" id="3.90.70.10:FF:000044">
    <property type="entry name" value="Ubiquitin carboxyl-terminal hydrolase 13"/>
    <property type="match status" value="1"/>
</dbReference>
<feature type="region of interest" description="Disordered" evidence="8">
    <location>
        <begin position="974"/>
        <end position="997"/>
    </location>
</feature>
<evidence type="ECO:0000256" key="4">
    <source>
        <dbReference type="ARBA" id="ARBA00022670"/>
    </source>
</evidence>
<dbReference type="GO" id="GO:0006508">
    <property type="term" value="P:proteolysis"/>
    <property type="evidence" value="ECO:0007669"/>
    <property type="project" value="UniProtKB-KW"/>
</dbReference>
<accession>A0A150GY15</accession>
<evidence type="ECO:0000313" key="11">
    <source>
        <dbReference type="EMBL" id="KXZ54806.1"/>
    </source>
</evidence>
<dbReference type="PANTHER" id="PTHR24006">
    <property type="entry name" value="UBIQUITIN CARBOXYL-TERMINAL HYDROLASE"/>
    <property type="match status" value="1"/>
</dbReference>
<proteinExistence type="inferred from homology"/>
<keyword evidence="6" id="KW-0378">Hydrolase</keyword>
<dbReference type="GO" id="GO:0031647">
    <property type="term" value="P:regulation of protein stability"/>
    <property type="evidence" value="ECO:0007669"/>
    <property type="project" value="TreeGrafter"/>
</dbReference>
<feature type="region of interest" description="Disordered" evidence="8">
    <location>
        <begin position="1106"/>
        <end position="1173"/>
    </location>
</feature>
<dbReference type="PROSITE" id="PS50235">
    <property type="entry name" value="USP_3"/>
    <property type="match status" value="1"/>
</dbReference>
<keyword evidence="5" id="KW-0833">Ubl conjugation pathway</keyword>
<evidence type="ECO:0000256" key="6">
    <source>
        <dbReference type="ARBA" id="ARBA00022801"/>
    </source>
</evidence>
<keyword evidence="4" id="KW-0645">Protease</keyword>
<dbReference type="EC" id="3.4.19.12" evidence="3"/>
<comment type="similarity">
    <text evidence="2">Belongs to the peptidase C19 family.</text>
</comment>
<dbReference type="Pfam" id="PF14533">
    <property type="entry name" value="USP7_C2"/>
    <property type="match status" value="2"/>
</dbReference>
<feature type="region of interest" description="Disordered" evidence="8">
    <location>
        <begin position="467"/>
        <end position="496"/>
    </location>
</feature>
<dbReference type="InterPro" id="IPR002083">
    <property type="entry name" value="MATH/TRAF_dom"/>
</dbReference>
<dbReference type="SUPFAM" id="SSF54001">
    <property type="entry name" value="Cysteine proteinases"/>
    <property type="match status" value="1"/>
</dbReference>
<dbReference type="STRING" id="33097.A0A150GY15"/>
<keyword evidence="12" id="KW-1185">Reference proteome</keyword>
<keyword evidence="7" id="KW-0788">Thiol protease</keyword>
<dbReference type="InterPro" id="IPR018200">
    <property type="entry name" value="USP_CS"/>
</dbReference>
<sequence>MDENLCEAVEMEAEESGPQVQDAIVDDQPVVASSSAKPMETEHSGFYEWEIRNFAKLDGKQVSETFEVGTYLWKLLCFPKQNQAPYKYVSVFLEYPEAMFTPHNLSPKATFKLTIKNHKDPSKGFFKDSTHTFVPEQVDWGFSQMLPLVDLNTGYLRDDGTLVIRVEITIHRDERFTYDSRHETGFVGLKNQGATCYMNSLLQYLYHVPYFRKCVYHMPVPENEDAAKSLPVALQSLFYRLQYARSAVSTKELTKSFGWTSYDAFMQHDVQELNRVLCEKLEEKMKNTKVEKAINFLFEGLTYNFIECINVSYKSSRKESFMDLQLDVKGCKNVYDSFDKYTEVEVLNGPNQYQTDSFGLQDARKGILFESFPPVLQLQLKRFEYDFQRDAMVKINDRYEFPEELDLDAGDGKYLAPGADRSVRNLYKLHSVLVHSGGVHGGHYYAYIRPDGKTWFKFDDDRVSREDERQAMDAQYGGGGEDDLYGSSPPAGGYGPAPAPGGGLKYAKFSNAYMLVYVRRQDWQTIMCDVTKDNIQKHLLDRLEREMLDKEARHRDKMEAHLYCSLKVASDQDFRDQVGDASYFDLVDHTLLPAKCHYRLRKQTKFSEFKEEVARRTGIPPHRQRFWTWKRRTNTTYRPDRPLTAAEEASQLVDLREIREMGGGAGAKSALMDIRLYLEELPEDPKDLQPVAPVAPRGGIHAATGGHLLLFFKYFDPLKQSLVYVTHHLLSPSLMVKALGEHLVEESEELAAADSADPEAGVLMFEEVKFEPKVMLEALNPNKSLAECEMEHGDIIVFQRALPPDRIAAAGIKYAKADDYLSYIHNRRQVHFKRLEEPQGPPVATLELLRDTQYDQVASALAAALSLPDPSKLRFTKHNYFSSSPMRQPVRYRGAPSLESMLSHSNHPTDTIYFEVLDLPLEEMEQLKTVKVSFHNERGEYVGEQHSLRLRREATVADLLTELAARLQQAAEAAASAPAPGSQGGSTAAAPGSQESAAATAAAEKAAATREALVAAAATAASGRPMRLLEIMSNKIYKVLETTDTLDTLNESYWQLRAEFVPEEQLPSQLGSGDYLLHLAHCLPPHMPPAAAKFLAAREARRKAAAAAAQGTQGSGAAADGKGSSGGAAAEGQTGRGTGGGARPMDADDASDTDAEAGEMEAAEAEGAGSGPLTAEARCGHVAVHRALLEQMPGAAFGDPLLVAVRQNDTMWQLRARIQALLGAPPDEFHRWHLIFVGTRPDNAYPNDADDLTAYFGLHHNKFAPQAAADAAAGGRTGAVLVDPQKLTLVAVHEDTAGPGGARRQPPSSSRYAYEKPVKIYG</sequence>
<dbReference type="CDD" id="cd00121">
    <property type="entry name" value="MATH"/>
    <property type="match status" value="1"/>
</dbReference>
<dbReference type="Pfam" id="PF00443">
    <property type="entry name" value="UCH"/>
    <property type="match status" value="1"/>
</dbReference>
<feature type="domain" description="USP" evidence="10">
    <location>
        <begin position="187"/>
        <end position="520"/>
    </location>
</feature>
<dbReference type="Gene3D" id="2.60.210.10">
    <property type="entry name" value="Apoptosis, Tumor Necrosis Factor Receptor Associated Protein 2, Chain A"/>
    <property type="match status" value="1"/>
</dbReference>
<dbReference type="SUPFAM" id="SSF49599">
    <property type="entry name" value="TRAF domain-like"/>
    <property type="match status" value="1"/>
</dbReference>
<evidence type="ECO:0000256" key="7">
    <source>
        <dbReference type="ARBA" id="ARBA00022807"/>
    </source>
</evidence>
<comment type="catalytic activity">
    <reaction evidence="1">
        <text>Thiol-dependent hydrolysis of ester, thioester, amide, peptide and isopeptide bonds formed by the C-terminal Gly of ubiquitin (a 76-residue protein attached to proteins as an intracellular targeting signal).</text>
        <dbReference type="EC" id="3.4.19.12"/>
    </reaction>
</comment>
<dbReference type="Gene3D" id="3.10.20.90">
    <property type="entry name" value="Phosphatidylinositol 3-kinase Catalytic Subunit, Chain A, domain 1"/>
    <property type="match status" value="2"/>
</dbReference>
<dbReference type="InterPro" id="IPR038765">
    <property type="entry name" value="Papain-like_cys_pep_sf"/>
</dbReference>
<evidence type="ECO:0000256" key="5">
    <source>
        <dbReference type="ARBA" id="ARBA00022786"/>
    </source>
</evidence>
<dbReference type="OrthoDB" id="289038at2759"/>
<evidence type="ECO:0000259" key="10">
    <source>
        <dbReference type="PROSITE" id="PS50235"/>
    </source>
</evidence>
<evidence type="ECO:0000256" key="3">
    <source>
        <dbReference type="ARBA" id="ARBA00012759"/>
    </source>
</evidence>
<comment type="caution">
    <text evidence="11">The sequence shown here is derived from an EMBL/GenBank/DDBJ whole genome shotgun (WGS) entry which is preliminary data.</text>
</comment>
<dbReference type="PROSITE" id="PS00973">
    <property type="entry name" value="USP_2"/>
    <property type="match status" value="1"/>
</dbReference>
<dbReference type="InterPro" id="IPR028889">
    <property type="entry name" value="USP"/>
</dbReference>
<dbReference type="Pfam" id="PF22486">
    <property type="entry name" value="MATH_2"/>
    <property type="match status" value="1"/>
</dbReference>
<dbReference type="InterPro" id="IPR001394">
    <property type="entry name" value="Peptidase_C19_UCH"/>
</dbReference>
<evidence type="ECO:0000313" key="12">
    <source>
        <dbReference type="Proteomes" id="UP000075714"/>
    </source>
</evidence>
<name>A0A150GY15_GONPE</name>
<gene>
    <name evidence="11" type="ORF">GPECTOR_4g877</name>
</gene>
<dbReference type="CDD" id="cd02659">
    <property type="entry name" value="peptidase_C19C"/>
    <property type="match status" value="1"/>
</dbReference>
<reference evidence="12" key="1">
    <citation type="journal article" date="2016" name="Nat. Commun.">
        <title>The Gonium pectorale genome demonstrates co-option of cell cycle regulation during the evolution of multicellularity.</title>
        <authorList>
            <person name="Hanschen E.R."/>
            <person name="Marriage T.N."/>
            <person name="Ferris P.J."/>
            <person name="Hamaji T."/>
            <person name="Toyoda A."/>
            <person name="Fujiyama A."/>
            <person name="Neme R."/>
            <person name="Noguchi H."/>
            <person name="Minakuchi Y."/>
            <person name="Suzuki M."/>
            <person name="Kawai-Toyooka H."/>
            <person name="Smith D.R."/>
            <person name="Sparks H."/>
            <person name="Anderson J."/>
            <person name="Bakaric R."/>
            <person name="Luria V."/>
            <person name="Karger A."/>
            <person name="Kirschner M.W."/>
            <person name="Durand P.M."/>
            <person name="Michod R.E."/>
            <person name="Nozaki H."/>
            <person name="Olson B.J."/>
        </authorList>
    </citation>
    <scope>NUCLEOTIDE SEQUENCE [LARGE SCALE GENOMIC DNA]</scope>
    <source>
        <strain evidence="12">NIES-2863</strain>
    </source>
</reference>
<dbReference type="InterPro" id="IPR024729">
    <property type="entry name" value="USP7_ICP0-binding_dom"/>
</dbReference>
<feature type="compositionally biased region" description="Low complexity" evidence="8">
    <location>
        <begin position="1106"/>
        <end position="1133"/>
    </location>
</feature>
<evidence type="ECO:0000256" key="2">
    <source>
        <dbReference type="ARBA" id="ARBA00009085"/>
    </source>
</evidence>
<dbReference type="GO" id="GO:0005634">
    <property type="term" value="C:nucleus"/>
    <property type="evidence" value="ECO:0007669"/>
    <property type="project" value="TreeGrafter"/>
</dbReference>
<dbReference type="PANTHER" id="PTHR24006:SF644">
    <property type="entry name" value="UBIQUITIN CARBOXYL-TERMINAL HYDROLASE 7"/>
    <property type="match status" value="1"/>
</dbReference>
<feature type="compositionally biased region" description="Acidic residues" evidence="8">
    <location>
        <begin position="1147"/>
        <end position="1164"/>
    </location>
</feature>
<dbReference type="EMBL" id="LSYV01000005">
    <property type="protein sequence ID" value="KXZ54806.1"/>
    <property type="molecule type" value="Genomic_DNA"/>
</dbReference>
<dbReference type="PROSITE" id="PS50144">
    <property type="entry name" value="MATH"/>
    <property type="match status" value="1"/>
</dbReference>
<evidence type="ECO:0000256" key="8">
    <source>
        <dbReference type="SAM" id="MobiDB-lite"/>
    </source>
</evidence>
<protein>
    <recommendedName>
        <fullName evidence="3">ubiquitinyl hydrolase 1</fullName>
        <ecNumber evidence="3">3.4.19.12</ecNumber>
    </recommendedName>
</protein>
<dbReference type="InterPro" id="IPR008974">
    <property type="entry name" value="TRAF-like"/>
</dbReference>
<dbReference type="InterPro" id="IPR029346">
    <property type="entry name" value="USP_C"/>
</dbReference>
<feature type="domain" description="MATH" evidence="9">
    <location>
        <begin position="44"/>
        <end position="168"/>
    </location>
</feature>
<dbReference type="GO" id="GO:0004843">
    <property type="term" value="F:cysteine-type deubiquitinase activity"/>
    <property type="evidence" value="ECO:0007669"/>
    <property type="project" value="UniProtKB-EC"/>
</dbReference>
<dbReference type="Gene3D" id="3.90.70.10">
    <property type="entry name" value="Cysteine proteinases"/>
    <property type="match status" value="1"/>
</dbReference>
<dbReference type="SMART" id="SM00061">
    <property type="entry name" value="MATH"/>
    <property type="match status" value="1"/>
</dbReference>
<dbReference type="Proteomes" id="UP000075714">
    <property type="component" value="Unassembled WGS sequence"/>
</dbReference>
<evidence type="ECO:0000256" key="1">
    <source>
        <dbReference type="ARBA" id="ARBA00000707"/>
    </source>
</evidence>
<dbReference type="Pfam" id="PF12436">
    <property type="entry name" value="USP7_ICP0_bdg"/>
    <property type="match status" value="1"/>
</dbReference>
<dbReference type="PROSITE" id="PS00972">
    <property type="entry name" value="USP_1"/>
    <property type="match status" value="1"/>
</dbReference>
<dbReference type="InterPro" id="IPR050164">
    <property type="entry name" value="Peptidase_C19"/>
</dbReference>